<organism evidence="2 3">
    <name type="scientific">Brachionus plicatilis</name>
    <name type="common">Marine rotifer</name>
    <name type="synonym">Brachionus muelleri</name>
    <dbReference type="NCBI Taxonomy" id="10195"/>
    <lineage>
        <taxon>Eukaryota</taxon>
        <taxon>Metazoa</taxon>
        <taxon>Spiralia</taxon>
        <taxon>Gnathifera</taxon>
        <taxon>Rotifera</taxon>
        <taxon>Eurotatoria</taxon>
        <taxon>Monogononta</taxon>
        <taxon>Pseudotrocha</taxon>
        <taxon>Ploima</taxon>
        <taxon>Brachionidae</taxon>
        <taxon>Brachionus</taxon>
    </lineage>
</organism>
<feature type="compositionally biased region" description="Acidic residues" evidence="1">
    <location>
        <begin position="14"/>
        <end position="27"/>
    </location>
</feature>
<reference evidence="2 3" key="1">
    <citation type="journal article" date="2018" name="Sci. Rep.">
        <title>Genomic signatures of local adaptation to the degree of environmental predictability in rotifers.</title>
        <authorList>
            <person name="Franch-Gras L."/>
            <person name="Hahn C."/>
            <person name="Garcia-Roger E.M."/>
            <person name="Carmona M.J."/>
            <person name="Serra M."/>
            <person name="Gomez A."/>
        </authorList>
    </citation>
    <scope>NUCLEOTIDE SEQUENCE [LARGE SCALE GENOMIC DNA]</scope>
    <source>
        <strain evidence="2">HYR1</strain>
    </source>
</reference>
<sequence length="87" mass="10312">MPKKSKYNQSIVKEEDEDDHMEIDVEPDINNNYHDFFTSSESESDESENEDFFPEEEMVTIDIWPKTPSNKIFSKAKNTKTKIRSEF</sequence>
<name>A0A3M7Q2J2_BRAPC</name>
<comment type="caution">
    <text evidence="2">The sequence shown here is derived from an EMBL/GenBank/DDBJ whole genome shotgun (WGS) entry which is preliminary data.</text>
</comment>
<evidence type="ECO:0000256" key="1">
    <source>
        <dbReference type="SAM" id="MobiDB-lite"/>
    </source>
</evidence>
<dbReference type="AlphaFoldDB" id="A0A3M7Q2J2"/>
<dbReference type="Proteomes" id="UP000276133">
    <property type="component" value="Unassembled WGS sequence"/>
</dbReference>
<feature type="region of interest" description="Disordered" evidence="1">
    <location>
        <begin position="1"/>
        <end position="54"/>
    </location>
</feature>
<evidence type="ECO:0000313" key="3">
    <source>
        <dbReference type="Proteomes" id="UP000276133"/>
    </source>
</evidence>
<accession>A0A3M7Q2J2</accession>
<evidence type="ECO:0000313" key="2">
    <source>
        <dbReference type="EMBL" id="RNA05533.1"/>
    </source>
</evidence>
<keyword evidence="3" id="KW-1185">Reference proteome</keyword>
<feature type="compositionally biased region" description="Acidic residues" evidence="1">
    <location>
        <begin position="42"/>
        <end position="54"/>
    </location>
</feature>
<dbReference type="EMBL" id="REGN01007679">
    <property type="protein sequence ID" value="RNA05533.1"/>
    <property type="molecule type" value="Genomic_DNA"/>
</dbReference>
<gene>
    <name evidence="2" type="ORF">BpHYR1_002088</name>
</gene>
<proteinExistence type="predicted"/>
<protein>
    <submittedName>
        <fullName evidence="2">Uncharacterized protein</fullName>
    </submittedName>
</protein>